<sequence length="136" mass="15375">MNNLLLLGRISLFVIFFWFGLLKVLGISPAEPLVHNLFDQLLSGWIPFSTFNKLFGLAECGIGIIWLIPNLTKMATIILLVHMTATFLPVFFLPNDTWQDWFTPTLVGQYIIKNLALISLGLFILKLNENKSLIPA</sequence>
<reference evidence="2 3" key="1">
    <citation type="submission" date="2019-03" db="EMBL/GenBank/DDBJ databases">
        <title>Genomic Encyclopedia of Type Strains, Phase III (KMG-III): the genomes of soil and plant-associated and newly described type strains.</title>
        <authorList>
            <person name="Whitman W."/>
        </authorList>
    </citation>
    <scope>NUCLEOTIDE SEQUENCE [LARGE SCALE GENOMIC DNA]</scope>
    <source>
        <strain evidence="2 3">CECT 8446</strain>
    </source>
</reference>
<dbReference type="Proteomes" id="UP000294535">
    <property type="component" value="Unassembled WGS sequence"/>
</dbReference>
<dbReference type="EMBL" id="SNYF01000005">
    <property type="protein sequence ID" value="TDQ18844.1"/>
    <property type="molecule type" value="Genomic_DNA"/>
</dbReference>
<keyword evidence="1" id="KW-0472">Membrane</keyword>
<dbReference type="AlphaFoldDB" id="A0A4R6TBK4"/>
<gene>
    <name evidence="2" type="ORF">DFQ04_0654</name>
</gene>
<name>A0A4R6TBK4_9BACT</name>
<dbReference type="OrthoDB" id="265224at2"/>
<organism evidence="2 3">
    <name type="scientific">Algoriphagus boseongensis</name>
    <dbReference type="NCBI Taxonomy" id="1442587"/>
    <lineage>
        <taxon>Bacteria</taxon>
        <taxon>Pseudomonadati</taxon>
        <taxon>Bacteroidota</taxon>
        <taxon>Cytophagia</taxon>
        <taxon>Cytophagales</taxon>
        <taxon>Cyclobacteriaceae</taxon>
        <taxon>Algoriphagus</taxon>
    </lineage>
</organism>
<feature type="transmembrane region" description="Helical" evidence="1">
    <location>
        <begin position="50"/>
        <end position="68"/>
    </location>
</feature>
<evidence type="ECO:0000313" key="2">
    <source>
        <dbReference type="EMBL" id="TDQ18844.1"/>
    </source>
</evidence>
<proteinExistence type="predicted"/>
<accession>A0A4R6TBK4</accession>
<keyword evidence="1" id="KW-1133">Transmembrane helix</keyword>
<comment type="caution">
    <text evidence="2">The sequence shown here is derived from an EMBL/GenBank/DDBJ whole genome shotgun (WGS) entry which is preliminary data.</text>
</comment>
<keyword evidence="1" id="KW-0812">Transmembrane</keyword>
<protein>
    <recommendedName>
        <fullName evidence="4">Membrane protein YkgB</fullName>
    </recommendedName>
</protein>
<evidence type="ECO:0000313" key="3">
    <source>
        <dbReference type="Proteomes" id="UP000294535"/>
    </source>
</evidence>
<feature type="transmembrane region" description="Helical" evidence="1">
    <location>
        <begin position="75"/>
        <end position="94"/>
    </location>
</feature>
<keyword evidence="3" id="KW-1185">Reference proteome</keyword>
<evidence type="ECO:0000256" key="1">
    <source>
        <dbReference type="SAM" id="Phobius"/>
    </source>
</evidence>
<evidence type="ECO:0008006" key="4">
    <source>
        <dbReference type="Google" id="ProtNLM"/>
    </source>
</evidence>
<dbReference type="RefSeq" id="WP_133552617.1">
    <property type="nucleotide sequence ID" value="NZ_SNYF01000005.1"/>
</dbReference>
<feature type="transmembrane region" description="Helical" evidence="1">
    <location>
        <begin position="106"/>
        <end position="125"/>
    </location>
</feature>